<dbReference type="Proteomes" id="UP000649259">
    <property type="component" value="Unassembled WGS sequence"/>
</dbReference>
<feature type="region of interest" description="Disordered" evidence="1">
    <location>
        <begin position="1"/>
        <end position="86"/>
    </location>
</feature>
<evidence type="ECO:0000313" key="3">
    <source>
        <dbReference type="Proteomes" id="UP000649259"/>
    </source>
</evidence>
<reference evidence="3" key="1">
    <citation type="submission" date="2023-07" db="EMBL/GenBank/DDBJ databases">
        <title>Whole genome shotgun sequence of Streptomyces cacaoi subsp. asoensis NBRC 13813.</title>
        <authorList>
            <person name="Komaki H."/>
            <person name="Tamura T."/>
        </authorList>
    </citation>
    <scope>NUCLEOTIDE SEQUENCE [LARGE SCALE GENOMIC DNA]</scope>
    <source>
        <strain evidence="3">NBRC 13813</strain>
    </source>
</reference>
<name>A0ABQ3S769_9ACTN</name>
<sequence>MDLLVRHATAAAAEHTDGACGEDRDALRHAVREASGEADAPDAPRERRVRAASGRARSGTTPSARDTVGSGRPSLGTPSARDTVRS</sequence>
<gene>
    <name evidence="2" type="ORF">Saso_55420</name>
</gene>
<evidence type="ECO:0000313" key="2">
    <source>
        <dbReference type="EMBL" id="GHI63892.1"/>
    </source>
</evidence>
<accession>A0ABQ3S769</accession>
<keyword evidence="3" id="KW-1185">Reference proteome</keyword>
<organism evidence="2 3">
    <name type="scientific">Streptomyces asoensis</name>
    <dbReference type="NCBI Taxonomy" id="249586"/>
    <lineage>
        <taxon>Bacteria</taxon>
        <taxon>Bacillati</taxon>
        <taxon>Actinomycetota</taxon>
        <taxon>Actinomycetes</taxon>
        <taxon>Kitasatosporales</taxon>
        <taxon>Streptomycetaceae</taxon>
        <taxon>Streptomyces</taxon>
    </lineage>
</organism>
<comment type="caution">
    <text evidence="2">The sequence shown here is derived from an EMBL/GenBank/DDBJ whole genome shotgun (WGS) entry which is preliminary data.</text>
</comment>
<dbReference type="EMBL" id="BNEB01000005">
    <property type="protein sequence ID" value="GHI63892.1"/>
    <property type="molecule type" value="Genomic_DNA"/>
</dbReference>
<proteinExistence type="predicted"/>
<evidence type="ECO:0000256" key="1">
    <source>
        <dbReference type="SAM" id="MobiDB-lite"/>
    </source>
</evidence>
<feature type="compositionally biased region" description="Basic and acidic residues" evidence="1">
    <location>
        <begin position="14"/>
        <end position="35"/>
    </location>
</feature>
<protein>
    <submittedName>
        <fullName evidence="2">Uncharacterized protein</fullName>
    </submittedName>
</protein>